<comment type="caution">
    <text evidence="2">The sequence shown here is derived from an EMBL/GenBank/DDBJ whole genome shotgun (WGS) entry which is preliminary data.</text>
</comment>
<dbReference type="SUPFAM" id="SSF54909">
    <property type="entry name" value="Dimeric alpha+beta barrel"/>
    <property type="match status" value="1"/>
</dbReference>
<evidence type="ECO:0000313" key="2">
    <source>
        <dbReference type="EMBL" id="RAK62062.1"/>
    </source>
</evidence>
<keyword evidence="3" id="KW-1185">Reference proteome</keyword>
<dbReference type="EMBL" id="QFYS01000014">
    <property type="protein sequence ID" value="RAK62062.1"/>
    <property type="molecule type" value="Genomic_DNA"/>
</dbReference>
<protein>
    <submittedName>
        <fullName evidence="2">DUF1330 domain-containing protein</fullName>
    </submittedName>
</protein>
<dbReference type="Pfam" id="PF07045">
    <property type="entry name" value="DUF1330"/>
    <property type="match status" value="1"/>
</dbReference>
<organism evidence="2 3">
    <name type="scientific">Phenylobacterium kunshanense</name>
    <dbReference type="NCBI Taxonomy" id="1445034"/>
    <lineage>
        <taxon>Bacteria</taxon>
        <taxon>Pseudomonadati</taxon>
        <taxon>Pseudomonadota</taxon>
        <taxon>Alphaproteobacteria</taxon>
        <taxon>Caulobacterales</taxon>
        <taxon>Caulobacteraceae</taxon>
        <taxon>Phenylobacterium</taxon>
    </lineage>
</organism>
<dbReference type="AlphaFoldDB" id="A0A328B3P6"/>
<evidence type="ECO:0000259" key="1">
    <source>
        <dbReference type="Pfam" id="PF07045"/>
    </source>
</evidence>
<dbReference type="PANTHER" id="PTHR41521:SF4">
    <property type="entry name" value="BLR0684 PROTEIN"/>
    <property type="match status" value="1"/>
</dbReference>
<dbReference type="InterPro" id="IPR011008">
    <property type="entry name" value="Dimeric_a/b-barrel"/>
</dbReference>
<proteinExistence type="predicted"/>
<dbReference type="PANTHER" id="PTHR41521">
    <property type="match status" value="1"/>
</dbReference>
<dbReference type="InterPro" id="IPR010753">
    <property type="entry name" value="DUF1330"/>
</dbReference>
<dbReference type="RefSeq" id="WP_111278655.1">
    <property type="nucleotide sequence ID" value="NZ_QFYS01000014.1"/>
</dbReference>
<evidence type="ECO:0000313" key="3">
    <source>
        <dbReference type="Proteomes" id="UP000249524"/>
    </source>
</evidence>
<gene>
    <name evidence="2" type="ORF">DJ019_20310</name>
</gene>
<name>A0A328B3P6_9CAUL</name>
<dbReference type="OrthoDB" id="9806380at2"/>
<accession>A0A328B3P6</accession>
<reference evidence="2 3" key="1">
    <citation type="submission" date="2018-05" db="EMBL/GenBank/DDBJ databases">
        <authorList>
            <person name="Lanie J.A."/>
            <person name="Ng W.-L."/>
            <person name="Kazmierczak K.M."/>
            <person name="Andrzejewski T.M."/>
            <person name="Davidsen T.M."/>
            <person name="Wayne K.J."/>
            <person name="Tettelin H."/>
            <person name="Glass J.I."/>
            <person name="Rusch D."/>
            <person name="Podicherti R."/>
            <person name="Tsui H.-C.T."/>
            <person name="Winkler M.E."/>
        </authorList>
    </citation>
    <scope>NUCLEOTIDE SEQUENCE [LARGE SCALE GENOMIC DNA]</scope>
    <source>
        <strain evidence="2 3">BUT-10</strain>
    </source>
</reference>
<feature type="domain" description="DUF1330" evidence="1">
    <location>
        <begin position="3"/>
        <end position="95"/>
    </location>
</feature>
<dbReference type="Gene3D" id="3.30.70.100">
    <property type="match status" value="1"/>
</dbReference>
<sequence>MTCYLVGRIAIHDRERYGRYAAAFMPVLKQYGGRLLVSEENPEPLEGDWDGRKLVLLAFDSRNAALAWANSPEYREIAKDRIAGSDAIVVLAEGFA</sequence>
<dbReference type="Proteomes" id="UP000249524">
    <property type="component" value="Unassembled WGS sequence"/>
</dbReference>